<reference evidence="1 2" key="1">
    <citation type="submission" date="2014-12" db="EMBL/GenBank/DDBJ databases">
        <title>Genome assembly of Enhygromyxa salina DSM 15201.</title>
        <authorList>
            <person name="Sharma G."/>
            <person name="Subramanian S."/>
        </authorList>
    </citation>
    <scope>NUCLEOTIDE SEQUENCE [LARGE SCALE GENOMIC DNA]</scope>
    <source>
        <strain evidence="1 2">DSM 15201</strain>
    </source>
</reference>
<organism evidence="1 2">
    <name type="scientific">Enhygromyxa salina</name>
    <dbReference type="NCBI Taxonomy" id="215803"/>
    <lineage>
        <taxon>Bacteria</taxon>
        <taxon>Pseudomonadati</taxon>
        <taxon>Myxococcota</taxon>
        <taxon>Polyangia</taxon>
        <taxon>Nannocystales</taxon>
        <taxon>Nannocystaceae</taxon>
        <taxon>Enhygromyxa</taxon>
    </lineage>
</organism>
<proteinExistence type="predicted"/>
<gene>
    <name evidence="1" type="ORF">DB30_01294</name>
</gene>
<protein>
    <submittedName>
        <fullName evidence="1">Uncharacterized protein</fullName>
    </submittedName>
</protein>
<dbReference type="EMBL" id="JMCC02000127">
    <property type="protein sequence ID" value="KIG12532.1"/>
    <property type="molecule type" value="Genomic_DNA"/>
</dbReference>
<dbReference type="AlphaFoldDB" id="A0A0C2CXG8"/>
<sequence length="245" mass="25817">MWEHRGMAGMGMEQSIRAGTPVGFLGVAAALGLGGCENGDACEGLRTFDAPPAPTTSDTAPPIVLEGEWIGAGVLELQFSKPLAAGNAPDPDRFAVIGWSAQVQSYSGYQGPDTCYVRTRYAGIGQGYYQVNSVADVWIAPEDPSLLRVRMSSTAASCRAATDIVADGVLLVYTDGPTDPVTERLLDAEGDPVPDLGPQWAVQQWEICTANNNYGYNYCRYSLSTSVTGHLPALSVLAPIPCPGA</sequence>
<dbReference type="Proteomes" id="UP000031599">
    <property type="component" value="Unassembled WGS sequence"/>
</dbReference>
<evidence type="ECO:0000313" key="2">
    <source>
        <dbReference type="Proteomes" id="UP000031599"/>
    </source>
</evidence>
<evidence type="ECO:0000313" key="1">
    <source>
        <dbReference type="EMBL" id="KIG12532.1"/>
    </source>
</evidence>
<name>A0A0C2CXG8_9BACT</name>
<comment type="caution">
    <text evidence="1">The sequence shown here is derived from an EMBL/GenBank/DDBJ whole genome shotgun (WGS) entry which is preliminary data.</text>
</comment>
<accession>A0A0C2CXG8</accession>